<gene>
    <name evidence="1" type="ORF">B0H16DRAFT_1475652</name>
</gene>
<comment type="caution">
    <text evidence="1">The sequence shown here is derived from an EMBL/GenBank/DDBJ whole genome shotgun (WGS) entry which is preliminary data.</text>
</comment>
<reference evidence="1" key="1">
    <citation type="submission" date="2023-03" db="EMBL/GenBank/DDBJ databases">
        <title>Massive genome expansion in bonnet fungi (Mycena s.s.) driven by repeated elements and novel gene families across ecological guilds.</title>
        <authorList>
            <consortium name="Lawrence Berkeley National Laboratory"/>
            <person name="Harder C.B."/>
            <person name="Miyauchi S."/>
            <person name="Viragh M."/>
            <person name="Kuo A."/>
            <person name="Thoen E."/>
            <person name="Andreopoulos B."/>
            <person name="Lu D."/>
            <person name="Skrede I."/>
            <person name="Drula E."/>
            <person name="Henrissat B."/>
            <person name="Morin E."/>
            <person name="Kohler A."/>
            <person name="Barry K."/>
            <person name="LaButti K."/>
            <person name="Morin E."/>
            <person name="Salamov A."/>
            <person name="Lipzen A."/>
            <person name="Mereny Z."/>
            <person name="Hegedus B."/>
            <person name="Baldrian P."/>
            <person name="Stursova M."/>
            <person name="Weitz H."/>
            <person name="Taylor A."/>
            <person name="Grigoriev I.V."/>
            <person name="Nagy L.G."/>
            <person name="Martin F."/>
            <person name="Kauserud H."/>
        </authorList>
    </citation>
    <scope>NUCLEOTIDE SEQUENCE</scope>
    <source>
        <strain evidence="1">CBHHK182m</strain>
    </source>
</reference>
<evidence type="ECO:0000313" key="1">
    <source>
        <dbReference type="EMBL" id="KAJ7718228.1"/>
    </source>
</evidence>
<protein>
    <submittedName>
        <fullName evidence="1">Uncharacterized protein</fullName>
    </submittedName>
</protein>
<evidence type="ECO:0000313" key="2">
    <source>
        <dbReference type="Proteomes" id="UP001215598"/>
    </source>
</evidence>
<organism evidence="1 2">
    <name type="scientific">Mycena metata</name>
    <dbReference type="NCBI Taxonomy" id="1033252"/>
    <lineage>
        <taxon>Eukaryota</taxon>
        <taxon>Fungi</taxon>
        <taxon>Dikarya</taxon>
        <taxon>Basidiomycota</taxon>
        <taxon>Agaricomycotina</taxon>
        <taxon>Agaricomycetes</taxon>
        <taxon>Agaricomycetidae</taxon>
        <taxon>Agaricales</taxon>
        <taxon>Marasmiineae</taxon>
        <taxon>Mycenaceae</taxon>
        <taxon>Mycena</taxon>
    </lineage>
</organism>
<dbReference type="AlphaFoldDB" id="A0AAD7HDG8"/>
<keyword evidence="2" id="KW-1185">Reference proteome</keyword>
<accession>A0AAD7HDG8</accession>
<proteinExistence type="predicted"/>
<dbReference type="Proteomes" id="UP001215598">
    <property type="component" value="Unassembled WGS sequence"/>
</dbReference>
<name>A0AAD7HDG8_9AGAR</name>
<sequence>MAAPRGRIPPRPLGCVKSDVPTVVHLNSVWGIMYFEHARGARVAVEIGGYSGFHQHELVYLLANTPLVLVQPFNVYCLAAISVVLRAMSPLPVLIHGEFNDGAGSVSPFIWATLQIALPNFVCTTKAASFVAPFKRMLSVIAVVHICSITVCVAPPACQVINAFFFNACEGAVPVRSFTKPGSSIVVVTHCIFSFLQPKYRTSLYNAESSLSSVHRKDTKELFLPLIWLLRCDQDATVIDSFLAPDSAWNSVHIESKTNNESKRTMFSPATFPSVDVSMNPTPRSLSLKLPFWRKCSQCFAVLVPNAQTFCAIMSPFRLTT</sequence>
<dbReference type="EMBL" id="JARKIB010000267">
    <property type="protein sequence ID" value="KAJ7718228.1"/>
    <property type="molecule type" value="Genomic_DNA"/>
</dbReference>